<evidence type="ECO:0000313" key="2">
    <source>
        <dbReference type="Proteomes" id="UP000653156"/>
    </source>
</evidence>
<dbReference type="EMBL" id="CP069798">
    <property type="protein sequence ID" value="QRQ80892.1"/>
    <property type="molecule type" value="Genomic_DNA"/>
</dbReference>
<proteinExistence type="predicted"/>
<dbReference type="AlphaFoldDB" id="A0A892ZD75"/>
<gene>
    <name evidence="1" type="ORF">JQU52_09065</name>
</gene>
<reference evidence="1" key="1">
    <citation type="submission" date="2021-02" db="EMBL/GenBank/DDBJ databases">
        <title>Neisseriaceae sp. 26B isolated from the cloaca of a Common Toad-headed Turtle (Mesoclemmys nasuta).</title>
        <authorList>
            <person name="Spergser J."/>
            <person name="Busse H.-J."/>
        </authorList>
    </citation>
    <scope>NUCLEOTIDE SEQUENCE</scope>
    <source>
        <strain evidence="1">26B</strain>
    </source>
</reference>
<keyword evidence="2" id="KW-1185">Reference proteome</keyword>
<organism evidence="1 2">
    <name type="scientific">Paralysiella testudinis</name>
    <dbReference type="NCBI Taxonomy" id="2809020"/>
    <lineage>
        <taxon>Bacteria</taxon>
        <taxon>Pseudomonadati</taxon>
        <taxon>Pseudomonadota</taxon>
        <taxon>Betaproteobacteria</taxon>
        <taxon>Neisseriales</taxon>
        <taxon>Neisseriaceae</taxon>
        <taxon>Paralysiella</taxon>
    </lineage>
</organism>
<dbReference type="Proteomes" id="UP000653156">
    <property type="component" value="Chromosome"/>
</dbReference>
<name>A0A892ZD75_9NEIS</name>
<sequence length="114" mass="12716">MSQALLLFCVEVEVGRTPSDPLPADCGGAFVNVYLAAPDIRTALDWAEECLSRDNYRVHSLEAVFNLDLGEYIRDPEAEGEPEYEDLLGLLDQGGAWYGTFHCYPPDEAPQRLH</sequence>
<protein>
    <submittedName>
        <fullName evidence="1">Uncharacterized protein</fullName>
    </submittedName>
</protein>
<evidence type="ECO:0000313" key="1">
    <source>
        <dbReference type="EMBL" id="QRQ80892.1"/>
    </source>
</evidence>
<dbReference type="KEGG" id="ptes:JQU52_09065"/>
<dbReference type="RefSeq" id="WP_230338183.1">
    <property type="nucleotide sequence ID" value="NZ_CP069798.1"/>
</dbReference>
<accession>A0A892ZD75</accession>